<organism evidence="8 9">
    <name type="scientific">Janthinobacterium svalbardensis</name>
    <dbReference type="NCBI Taxonomy" id="368607"/>
    <lineage>
        <taxon>Bacteria</taxon>
        <taxon>Pseudomonadati</taxon>
        <taxon>Pseudomonadota</taxon>
        <taxon>Betaproteobacteria</taxon>
        <taxon>Burkholderiales</taxon>
        <taxon>Oxalobacteraceae</taxon>
        <taxon>Janthinobacterium</taxon>
    </lineage>
</organism>
<feature type="transmembrane region" description="Helical" evidence="6">
    <location>
        <begin position="228"/>
        <end position="248"/>
    </location>
</feature>
<protein>
    <submittedName>
        <fullName evidence="8">EamA family transporter</fullName>
    </submittedName>
</protein>
<evidence type="ECO:0000259" key="7">
    <source>
        <dbReference type="Pfam" id="PF00892"/>
    </source>
</evidence>
<sequence length="305" mass="32566">MSSLTNTAASTTHPPRFSDDRKGLLLGLIAVALFSLTLPFTRMAVAELDPTFVALGRALVAACLAGLWLWQQRAPMPRREQWLPLALVSLGCVLGFPWLTSIAMRSLPASHGAVLVGILPLATAVFAVLRGKERPSPAFWLMALLGTALVVAFALRQGGGSFHLADWLIFAAVLLAALGYAEGGRLAQAMPGQHVISWALLLAVPFVLPVVLWNAWPQRALMAQASGAAWLGFAYISVFSMFIGFFFWYRGMALGGVARVGQTQLLQPFLTLLGAAVLLHEPLTGESLLFAGAVIAVVAIGRKLK</sequence>
<evidence type="ECO:0000256" key="6">
    <source>
        <dbReference type="SAM" id="Phobius"/>
    </source>
</evidence>
<dbReference type="Pfam" id="PF00892">
    <property type="entry name" value="EamA"/>
    <property type="match status" value="2"/>
</dbReference>
<evidence type="ECO:0000313" key="8">
    <source>
        <dbReference type="EMBL" id="ATD60629.1"/>
    </source>
</evidence>
<dbReference type="RefSeq" id="WP_096234710.1">
    <property type="nucleotide sequence ID" value="NZ_CP023422.1"/>
</dbReference>
<dbReference type="InterPro" id="IPR000620">
    <property type="entry name" value="EamA_dom"/>
</dbReference>
<feature type="transmembrane region" description="Helical" evidence="6">
    <location>
        <begin position="24"/>
        <end position="45"/>
    </location>
</feature>
<feature type="domain" description="EamA" evidence="7">
    <location>
        <begin position="165"/>
        <end position="299"/>
    </location>
</feature>
<dbReference type="InterPro" id="IPR050638">
    <property type="entry name" value="AA-Vitamin_Transporters"/>
</dbReference>
<feature type="transmembrane region" description="Helical" evidence="6">
    <location>
        <begin position="82"/>
        <end position="103"/>
    </location>
</feature>
<keyword evidence="5 6" id="KW-0472">Membrane</keyword>
<comment type="similarity">
    <text evidence="2">Belongs to the EamA transporter family.</text>
</comment>
<dbReference type="AlphaFoldDB" id="A0A290WUP3"/>
<gene>
    <name evidence="8" type="ORF">CNX70_10920</name>
</gene>
<evidence type="ECO:0000313" key="9">
    <source>
        <dbReference type="Proteomes" id="UP000218437"/>
    </source>
</evidence>
<keyword evidence="9" id="KW-1185">Reference proteome</keyword>
<evidence type="ECO:0000256" key="3">
    <source>
        <dbReference type="ARBA" id="ARBA00022692"/>
    </source>
</evidence>
<keyword evidence="3 6" id="KW-0812">Transmembrane</keyword>
<proteinExistence type="inferred from homology"/>
<feature type="transmembrane region" description="Helical" evidence="6">
    <location>
        <begin position="195"/>
        <end position="216"/>
    </location>
</feature>
<dbReference type="KEGG" id="jsv:CNX70_10920"/>
<evidence type="ECO:0000256" key="2">
    <source>
        <dbReference type="ARBA" id="ARBA00007362"/>
    </source>
</evidence>
<keyword evidence="4 6" id="KW-1133">Transmembrane helix</keyword>
<comment type="subcellular location">
    <subcellularLocation>
        <location evidence="1">Membrane</location>
        <topology evidence="1">Multi-pass membrane protein</topology>
    </subcellularLocation>
</comment>
<dbReference type="Proteomes" id="UP000218437">
    <property type="component" value="Chromosome"/>
</dbReference>
<dbReference type="GO" id="GO:0016020">
    <property type="term" value="C:membrane"/>
    <property type="evidence" value="ECO:0007669"/>
    <property type="project" value="UniProtKB-SubCell"/>
</dbReference>
<dbReference type="EMBL" id="CP023422">
    <property type="protein sequence ID" value="ATD60629.1"/>
    <property type="molecule type" value="Genomic_DNA"/>
</dbReference>
<evidence type="ECO:0000256" key="4">
    <source>
        <dbReference type="ARBA" id="ARBA00022989"/>
    </source>
</evidence>
<reference evidence="8 9" key="1">
    <citation type="submission" date="2017-09" db="EMBL/GenBank/DDBJ databases">
        <title>Complete genome sequence of Janthinobacterium svalbardensis PAMC 27463.</title>
        <authorList>
            <person name="Cho Y.-J."/>
            <person name="Cho A."/>
            <person name="Kim O.-S."/>
            <person name="Lee J.-I."/>
        </authorList>
    </citation>
    <scope>NUCLEOTIDE SEQUENCE [LARGE SCALE GENOMIC DNA]</scope>
    <source>
        <strain evidence="8 9">PAMC 27463</strain>
    </source>
</reference>
<dbReference type="PANTHER" id="PTHR32322">
    <property type="entry name" value="INNER MEMBRANE TRANSPORTER"/>
    <property type="match status" value="1"/>
</dbReference>
<feature type="transmembrane region" description="Helical" evidence="6">
    <location>
        <begin position="109"/>
        <end position="129"/>
    </location>
</feature>
<dbReference type="InterPro" id="IPR037185">
    <property type="entry name" value="EmrE-like"/>
</dbReference>
<feature type="domain" description="EamA" evidence="7">
    <location>
        <begin position="22"/>
        <end position="148"/>
    </location>
</feature>
<evidence type="ECO:0000256" key="5">
    <source>
        <dbReference type="ARBA" id="ARBA00023136"/>
    </source>
</evidence>
<feature type="transmembrane region" description="Helical" evidence="6">
    <location>
        <begin position="167"/>
        <end position="183"/>
    </location>
</feature>
<feature type="transmembrane region" description="Helical" evidence="6">
    <location>
        <begin position="138"/>
        <end position="155"/>
    </location>
</feature>
<accession>A0A290WUP3</accession>
<evidence type="ECO:0000256" key="1">
    <source>
        <dbReference type="ARBA" id="ARBA00004141"/>
    </source>
</evidence>
<dbReference type="SUPFAM" id="SSF103481">
    <property type="entry name" value="Multidrug resistance efflux transporter EmrE"/>
    <property type="match status" value="2"/>
</dbReference>
<name>A0A290WUP3_9BURK</name>
<feature type="transmembrane region" description="Helical" evidence="6">
    <location>
        <begin position="51"/>
        <end position="70"/>
    </location>
</feature>
<dbReference type="PANTHER" id="PTHR32322:SF2">
    <property type="entry name" value="EAMA DOMAIN-CONTAINING PROTEIN"/>
    <property type="match status" value="1"/>
</dbReference>